<dbReference type="EMBL" id="HBGJ01006603">
    <property type="protein sequence ID" value="CAD9245748.1"/>
    <property type="molecule type" value="Transcribed_RNA"/>
</dbReference>
<evidence type="ECO:0000259" key="5">
    <source>
        <dbReference type="Pfam" id="PF01494"/>
    </source>
</evidence>
<sequence length="551" mass="60789">MPAQTRFARLQMAATTEEAPPAIVGDKIGEGGRKLKVVIAGGGVGGLTSALHFQKKGFDVKVYEKASEFRRFGGPIQFASNALSTIKAIDERLFSKIMDRFTFTATRACGIKDGLRASGFKMDDPSFPWEEEQRPDWFVKFSIMKDAADLFRLPYTGVIDRPDLQEILLEEIRERDPDAVVTGTHITSYENQPLDGAVDEDGYAVEGAGGVKVTLSNGEVEEADVLVGADGIWSAVRAQMYGEEIKKSTMNKLRRQGCRYSGYTVFAGETVVPVKDFFETGYKVYIGPKRYFVTSDVGGGRLQWYAFFALPPGSKRAPSGWGGARDEGDPEDGLVDYIKSLHDGWSDEIHYVLDNTPDSAVEQRDLYDRAPELLRSWSQGSATIMGDAAHPMMPNLGQGGCQAIEDAFVLGEKLAGVEDSAQVPNVLQDYYRSRILRTSAVQGLSRLASDLIINAFDTPWSPNDSLGNTWRGYSTAIIKPFLQYVIFPAQFLFLYSFFPTGSMGSLPKQLAEAWESKHKEISEEAFAKAAEEGQTVRPSFFSKEESEKVTA</sequence>
<keyword evidence="4" id="KW-0560">Oxidoreductase</keyword>
<dbReference type="PRINTS" id="PR00420">
    <property type="entry name" value="RNGMNOXGNASE"/>
</dbReference>
<dbReference type="InterPro" id="IPR036188">
    <property type="entry name" value="FAD/NAD-bd_sf"/>
</dbReference>
<feature type="domain" description="FAD-binding" evidence="5">
    <location>
        <begin position="356"/>
        <end position="439"/>
    </location>
</feature>
<organism evidence="6">
    <name type="scientific">Phaeomonas parva</name>
    <dbReference type="NCBI Taxonomy" id="124430"/>
    <lineage>
        <taxon>Eukaryota</taxon>
        <taxon>Sar</taxon>
        <taxon>Stramenopiles</taxon>
        <taxon>Ochrophyta</taxon>
        <taxon>Pinguiophyceae</taxon>
        <taxon>Pinguiochrysidales</taxon>
        <taxon>Pinguiochrysidaceae</taxon>
        <taxon>Phaeomonas</taxon>
    </lineage>
</organism>
<gene>
    <name evidence="6" type="ORF">PPAR1163_LOCUS4081</name>
    <name evidence="7" type="ORF">PPAR1163_LOCUS4097</name>
</gene>
<evidence type="ECO:0000256" key="3">
    <source>
        <dbReference type="ARBA" id="ARBA00022827"/>
    </source>
</evidence>
<accession>A0A6U4D1Z1</accession>
<dbReference type="GO" id="GO:0016491">
    <property type="term" value="F:oxidoreductase activity"/>
    <property type="evidence" value="ECO:0007669"/>
    <property type="project" value="UniProtKB-KW"/>
</dbReference>
<name>A0A6U4D1Z1_9STRA</name>
<evidence type="ECO:0000256" key="2">
    <source>
        <dbReference type="ARBA" id="ARBA00022630"/>
    </source>
</evidence>
<dbReference type="InterPro" id="IPR002938">
    <property type="entry name" value="FAD-bd"/>
</dbReference>
<dbReference type="EMBL" id="HBGJ01006581">
    <property type="protein sequence ID" value="CAD9245732.1"/>
    <property type="molecule type" value="Transcribed_RNA"/>
</dbReference>
<evidence type="ECO:0000313" key="7">
    <source>
        <dbReference type="EMBL" id="CAD9245748.1"/>
    </source>
</evidence>
<protein>
    <recommendedName>
        <fullName evidence="5">FAD-binding domain-containing protein</fullName>
    </recommendedName>
</protein>
<reference evidence="6" key="1">
    <citation type="submission" date="2021-01" db="EMBL/GenBank/DDBJ databases">
        <authorList>
            <person name="Corre E."/>
            <person name="Pelletier E."/>
            <person name="Niang G."/>
            <person name="Scheremetjew M."/>
            <person name="Finn R."/>
            <person name="Kale V."/>
            <person name="Holt S."/>
            <person name="Cochrane G."/>
            <person name="Meng A."/>
            <person name="Brown T."/>
            <person name="Cohen L."/>
        </authorList>
    </citation>
    <scope>NUCLEOTIDE SEQUENCE</scope>
    <source>
        <strain evidence="6">CCMP2877</strain>
    </source>
</reference>
<evidence type="ECO:0000256" key="1">
    <source>
        <dbReference type="ARBA" id="ARBA00001974"/>
    </source>
</evidence>
<keyword evidence="3" id="KW-0274">FAD</keyword>
<dbReference type="Gene3D" id="3.50.50.60">
    <property type="entry name" value="FAD/NAD(P)-binding domain"/>
    <property type="match status" value="1"/>
</dbReference>
<dbReference type="PANTHER" id="PTHR46496">
    <property type="match status" value="1"/>
</dbReference>
<dbReference type="PANTHER" id="PTHR46496:SF1">
    <property type="entry name" value="ZEAXANTHIN EPOXIDASE, CHLOROPLASTIC"/>
    <property type="match status" value="1"/>
</dbReference>
<proteinExistence type="predicted"/>
<comment type="cofactor">
    <cofactor evidence="1">
        <name>FAD</name>
        <dbReference type="ChEBI" id="CHEBI:57692"/>
    </cofactor>
</comment>
<evidence type="ECO:0000313" key="6">
    <source>
        <dbReference type="EMBL" id="CAD9245732.1"/>
    </source>
</evidence>
<dbReference type="AlphaFoldDB" id="A0A6U4D1Z1"/>
<dbReference type="SUPFAM" id="SSF51905">
    <property type="entry name" value="FAD/NAD(P)-binding domain"/>
    <property type="match status" value="1"/>
</dbReference>
<dbReference type="Pfam" id="PF01494">
    <property type="entry name" value="FAD_binding_3"/>
    <property type="match status" value="1"/>
</dbReference>
<evidence type="ECO:0000256" key="4">
    <source>
        <dbReference type="ARBA" id="ARBA00023002"/>
    </source>
</evidence>
<keyword evidence="2" id="KW-0285">Flavoprotein</keyword>
<dbReference type="GO" id="GO:0071949">
    <property type="term" value="F:FAD binding"/>
    <property type="evidence" value="ECO:0007669"/>
    <property type="project" value="InterPro"/>
</dbReference>